<accession>A0AAD6F787</accession>
<sequence length="78" mass="8763">FLVCMVIGSLIMLRGGIPVATVRPMLADILEQKLRTALPLDTASREDRNMAESVQQEVTHTHTHTHTQGCIVVRRRSR</sequence>
<evidence type="ECO:0000313" key="3">
    <source>
        <dbReference type="EMBL" id="KAJ4923280.1"/>
    </source>
</evidence>
<keyword evidence="4" id="KW-1185">Reference proteome</keyword>
<gene>
    <name evidence="3" type="ORF">JOQ06_026096</name>
</gene>
<organism evidence="3 4">
    <name type="scientific">Pogonophryne albipinna</name>
    <dbReference type="NCBI Taxonomy" id="1090488"/>
    <lineage>
        <taxon>Eukaryota</taxon>
        <taxon>Metazoa</taxon>
        <taxon>Chordata</taxon>
        <taxon>Craniata</taxon>
        <taxon>Vertebrata</taxon>
        <taxon>Euteleostomi</taxon>
        <taxon>Actinopterygii</taxon>
        <taxon>Neopterygii</taxon>
        <taxon>Teleostei</taxon>
        <taxon>Neoteleostei</taxon>
        <taxon>Acanthomorphata</taxon>
        <taxon>Eupercaria</taxon>
        <taxon>Perciformes</taxon>
        <taxon>Notothenioidei</taxon>
        <taxon>Pogonophryne</taxon>
    </lineage>
</organism>
<evidence type="ECO:0000256" key="1">
    <source>
        <dbReference type="SAM" id="MobiDB-lite"/>
    </source>
</evidence>
<comment type="caution">
    <text evidence="3">The sequence shown here is derived from an EMBL/GenBank/DDBJ whole genome shotgun (WGS) entry which is preliminary data.</text>
</comment>
<feature type="signal peptide" evidence="2">
    <location>
        <begin position="1"/>
        <end position="16"/>
    </location>
</feature>
<dbReference type="EMBL" id="JAPTMU010000037">
    <property type="protein sequence ID" value="KAJ4923280.1"/>
    <property type="molecule type" value="Genomic_DNA"/>
</dbReference>
<name>A0AAD6F787_9TELE</name>
<dbReference type="Proteomes" id="UP001219934">
    <property type="component" value="Unassembled WGS sequence"/>
</dbReference>
<protein>
    <submittedName>
        <fullName evidence="3">Uncharacterized protein</fullName>
    </submittedName>
</protein>
<proteinExistence type="predicted"/>
<feature type="region of interest" description="Disordered" evidence="1">
    <location>
        <begin position="41"/>
        <end position="78"/>
    </location>
</feature>
<feature type="chain" id="PRO_5041982943" evidence="2">
    <location>
        <begin position="17"/>
        <end position="78"/>
    </location>
</feature>
<reference evidence="3" key="1">
    <citation type="submission" date="2022-11" db="EMBL/GenBank/DDBJ databases">
        <title>Chromosome-level genome of Pogonophryne albipinna.</title>
        <authorList>
            <person name="Jo E."/>
        </authorList>
    </citation>
    <scope>NUCLEOTIDE SEQUENCE</scope>
    <source>
        <strain evidence="3">SGF0006</strain>
        <tissue evidence="3">Muscle</tissue>
    </source>
</reference>
<feature type="non-terminal residue" evidence="3">
    <location>
        <position position="78"/>
    </location>
</feature>
<dbReference type="AlphaFoldDB" id="A0AAD6F787"/>
<keyword evidence="2" id="KW-0732">Signal</keyword>
<evidence type="ECO:0000313" key="4">
    <source>
        <dbReference type="Proteomes" id="UP001219934"/>
    </source>
</evidence>
<evidence type="ECO:0000256" key="2">
    <source>
        <dbReference type="SAM" id="SignalP"/>
    </source>
</evidence>